<feature type="region of interest" description="Disordered" evidence="1">
    <location>
        <begin position="1"/>
        <end position="21"/>
    </location>
</feature>
<protein>
    <submittedName>
        <fullName evidence="2">EscU/YscU/HrcU family type III secretion system export apparatus switch protein</fullName>
    </submittedName>
</protein>
<reference evidence="2 3" key="1">
    <citation type="submission" date="2020-08" db="EMBL/GenBank/DDBJ databases">
        <title>Cohnella phylogeny.</title>
        <authorList>
            <person name="Dunlap C."/>
        </authorList>
    </citation>
    <scope>NUCLEOTIDE SEQUENCE [LARGE SCALE GENOMIC DNA]</scope>
    <source>
        <strain evidence="2 3">DSM 25241</strain>
    </source>
</reference>
<keyword evidence="3" id="KW-1185">Reference proteome</keyword>
<dbReference type="InterPro" id="IPR029025">
    <property type="entry name" value="T3SS_substrate_exporter_C"/>
</dbReference>
<name>A0A841T6B3_9BACL</name>
<dbReference type="GO" id="GO:0009306">
    <property type="term" value="P:protein secretion"/>
    <property type="evidence" value="ECO:0007669"/>
    <property type="project" value="InterPro"/>
</dbReference>
<comment type="caution">
    <text evidence="2">The sequence shown here is derived from an EMBL/GenBank/DDBJ whole genome shotgun (WGS) entry which is preliminary data.</text>
</comment>
<proteinExistence type="predicted"/>
<dbReference type="Proteomes" id="UP000535838">
    <property type="component" value="Unassembled WGS sequence"/>
</dbReference>
<dbReference type="SUPFAM" id="SSF160544">
    <property type="entry name" value="EscU C-terminal domain-like"/>
    <property type="match status" value="1"/>
</dbReference>
<evidence type="ECO:0000256" key="1">
    <source>
        <dbReference type="SAM" id="MobiDB-lite"/>
    </source>
</evidence>
<dbReference type="Pfam" id="PF01312">
    <property type="entry name" value="Bac_export_2"/>
    <property type="match status" value="1"/>
</dbReference>
<evidence type="ECO:0000313" key="2">
    <source>
        <dbReference type="EMBL" id="MBB6636681.1"/>
    </source>
</evidence>
<gene>
    <name evidence="2" type="ORF">H7B67_21360</name>
</gene>
<organism evidence="2 3">
    <name type="scientific">Cohnella thailandensis</name>
    <dbReference type="NCBI Taxonomy" id="557557"/>
    <lineage>
        <taxon>Bacteria</taxon>
        <taxon>Bacillati</taxon>
        <taxon>Bacillota</taxon>
        <taxon>Bacilli</taxon>
        <taxon>Bacillales</taxon>
        <taxon>Paenibacillaceae</taxon>
        <taxon>Cohnella</taxon>
    </lineage>
</organism>
<accession>A0A841T6B3</accession>
<dbReference type="InterPro" id="IPR006135">
    <property type="entry name" value="T3SS_substrate_exporter"/>
</dbReference>
<dbReference type="AlphaFoldDB" id="A0A841T6B3"/>
<dbReference type="GO" id="GO:0005886">
    <property type="term" value="C:plasma membrane"/>
    <property type="evidence" value="ECO:0007669"/>
    <property type="project" value="TreeGrafter"/>
</dbReference>
<sequence>MKDNSGLPGEENKEKPLPPRKAVALKYSPEQGTAPVVVAKGQGAIAEEIVRKAKENGVPIQEDTSLVEVLSKLDLQQEIPPELYRLVAEILSFVYRTDRKAGLRSGGNDLLS</sequence>
<evidence type="ECO:0000313" key="3">
    <source>
        <dbReference type="Proteomes" id="UP000535838"/>
    </source>
</evidence>
<dbReference type="EMBL" id="JACJVQ010000019">
    <property type="protein sequence ID" value="MBB6636681.1"/>
    <property type="molecule type" value="Genomic_DNA"/>
</dbReference>
<dbReference type="RefSeq" id="WP_185121889.1">
    <property type="nucleotide sequence ID" value="NZ_JACJVQ010000019.1"/>
</dbReference>
<dbReference type="PANTHER" id="PTHR30531:SF12">
    <property type="entry name" value="FLAGELLAR BIOSYNTHETIC PROTEIN FLHB"/>
    <property type="match status" value="1"/>
</dbReference>
<dbReference type="PANTHER" id="PTHR30531">
    <property type="entry name" value="FLAGELLAR BIOSYNTHETIC PROTEIN FLHB"/>
    <property type="match status" value="1"/>
</dbReference>
<dbReference type="Gene3D" id="3.40.1690.10">
    <property type="entry name" value="secretion proteins EscU"/>
    <property type="match status" value="1"/>
</dbReference>